<evidence type="ECO:0000313" key="4">
    <source>
        <dbReference type="EMBL" id="GMI19707.1"/>
    </source>
</evidence>
<dbReference type="PANTHER" id="PTHR24198">
    <property type="entry name" value="ANKYRIN REPEAT AND PROTEIN KINASE DOMAIN-CONTAINING PROTEIN"/>
    <property type="match status" value="1"/>
</dbReference>
<accession>A0ABQ6M5C7</accession>
<comment type="caution">
    <text evidence="4">The sequence shown here is derived from an EMBL/GenBank/DDBJ whole genome shotgun (WGS) entry which is preliminary data.</text>
</comment>
<feature type="repeat" description="ANK" evidence="3">
    <location>
        <begin position="376"/>
        <end position="408"/>
    </location>
</feature>
<evidence type="ECO:0000256" key="3">
    <source>
        <dbReference type="PROSITE-ProRule" id="PRU00023"/>
    </source>
</evidence>
<evidence type="ECO:0000256" key="2">
    <source>
        <dbReference type="ARBA" id="ARBA00023043"/>
    </source>
</evidence>
<dbReference type="PANTHER" id="PTHR24198:SF165">
    <property type="entry name" value="ANKYRIN REPEAT-CONTAINING PROTEIN-RELATED"/>
    <property type="match status" value="1"/>
</dbReference>
<keyword evidence="5" id="KW-1185">Reference proteome</keyword>
<dbReference type="InterPro" id="IPR002110">
    <property type="entry name" value="Ankyrin_rpt"/>
</dbReference>
<organism evidence="4 5">
    <name type="scientific">Tetraparma gracilis</name>
    <dbReference type="NCBI Taxonomy" id="2962635"/>
    <lineage>
        <taxon>Eukaryota</taxon>
        <taxon>Sar</taxon>
        <taxon>Stramenopiles</taxon>
        <taxon>Ochrophyta</taxon>
        <taxon>Bolidophyceae</taxon>
        <taxon>Parmales</taxon>
        <taxon>Triparmaceae</taxon>
        <taxon>Tetraparma</taxon>
    </lineage>
</organism>
<evidence type="ECO:0000256" key="1">
    <source>
        <dbReference type="ARBA" id="ARBA00022737"/>
    </source>
</evidence>
<reference evidence="4 5" key="1">
    <citation type="journal article" date="2023" name="Commun. Biol.">
        <title>Genome analysis of Parmales, the sister group of diatoms, reveals the evolutionary specialization of diatoms from phago-mixotrophs to photoautotrophs.</title>
        <authorList>
            <person name="Ban H."/>
            <person name="Sato S."/>
            <person name="Yoshikawa S."/>
            <person name="Yamada K."/>
            <person name="Nakamura Y."/>
            <person name="Ichinomiya M."/>
            <person name="Sato N."/>
            <person name="Blanc-Mathieu R."/>
            <person name="Endo H."/>
            <person name="Kuwata A."/>
            <person name="Ogata H."/>
        </authorList>
    </citation>
    <scope>NUCLEOTIDE SEQUENCE [LARGE SCALE GENOMIC DNA]</scope>
</reference>
<name>A0ABQ6M5C7_9STRA</name>
<evidence type="ECO:0008006" key="6">
    <source>
        <dbReference type="Google" id="ProtNLM"/>
    </source>
</evidence>
<gene>
    <name evidence="4" type="ORF">TeGR_g13280</name>
</gene>
<dbReference type="Pfam" id="PF12796">
    <property type="entry name" value="Ank_2"/>
    <property type="match status" value="2"/>
</dbReference>
<dbReference type="PRINTS" id="PR01415">
    <property type="entry name" value="ANKYRIN"/>
</dbReference>
<keyword evidence="2 3" id="KW-0040">ANK repeat</keyword>
<feature type="repeat" description="ANK" evidence="3">
    <location>
        <begin position="409"/>
        <end position="441"/>
    </location>
</feature>
<dbReference type="SUPFAM" id="SSF48403">
    <property type="entry name" value="Ankyrin repeat"/>
    <property type="match status" value="2"/>
</dbReference>
<dbReference type="SMART" id="SM00248">
    <property type="entry name" value="ANK"/>
    <property type="match status" value="6"/>
</dbReference>
<sequence>MPQTSSPHDKLLAAAQKNSASAIRSLVAAGCPAGHSNRVGQTALHIAALWGNLAAVEALIGAIRDQADGGELEELLNRKNNISGATPLHCAANSNKPIAGRLEAARALLAAGADPNVADSYGAPPVDYTDDEDMRLLLGGTSLVLHDAIKEYTSSASPGPFSEFKASFSSLLSSSPDAAAAKGSAADTALMLAAQLADPDDAAAVAELLLAALPEGSAAASASDDSGRNALHHAVIRHCRPSDATAAPEVPGEGDDDFGGRVALAKLLVSAGNSVDEPDMTEFDMMGSRPEPHFTPLMYAVEAGDLPMCAALLLARPSLAAADEEFETVFHKALWSSPPRLDILEALLGAAGKGEGGAMLDMGCKRLGMMKLEDTAFNTLLHEFSKKGKVEVVTTLVQAGANVNAVGRQGMTPLHLAARGCKEAVVQILIENGADAAVKDGAGKSPRDYAAAQGDRAAGVLALLP</sequence>
<feature type="repeat" description="ANK" evidence="3">
    <location>
        <begin position="83"/>
        <end position="120"/>
    </location>
</feature>
<keyword evidence="1" id="KW-0677">Repeat</keyword>
<protein>
    <recommendedName>
        <fullName evidence="6">Ankyrin repeat-containing domain protein</fullName>
    </recommendedName>
</protein>
<dbReference type="PROSITE" id="PS50088">
    <property type="entry name" value="ANK_REPEAT"/>
    <property type="match status" value="3"/>
</dbReference>
<proteinExistence type="predicted"/>
<dbReference type="Gene3D" id="1.25.40.20">
    <property type="entry name" value="Ankyrin repeat-containing domain"/>
    <property type="match status" value="3"/>
</dbReference>
<evidence type="ECO:0000313" key="5">
    <source>
        <dbReference type="Proteomes" id="UP001165060"/>
    </source>
</evidence>
<dbReference type="PROSITE" id="PS50297">
    <property type="entry name" value="ANK_REP_REGION"/>
    <property type="match status" value="3"/>
</dbReference>
<dbReference type="EMBL" id="BRYB01002451">
    <property type="protein sequence ID" value="GMI19707.1"/>
    <property type="molecule type" value="Genomic_DNA"/>
</dbReference>
<dbReference type="InterPro" id="IPR036770">
    <property type="entry name" value="Ankyrin_rpt-contain_sf"/>
</dbReference>
<dbReference type="Proteomes" id="UP001165060">
    <property type="component" value="Unassembled WGS sequence"/>
</dbReference>